<sequence>MPFSYRDLWVRGRRNHRKVAQQGMVGGNEVVMNQWKLIIRGCLSWWTLHLQPFARHFTSNHNHHQSTPIATVAPRSRMSTLPTQREILSDIVQQLGAVTPAPDDDASTSLGGIGGGGAILANLDEKHRQLILSLHCLLPTTFLSALDLLNRGLVARYRVSQIEDERVDHNQQAPQSQRPYHVYYVSSISAISNGSKKHTFHPTGLSINSSRYEVKLHAWNCTCAGFVYSAMYPPAEMSDFSFPGGGKDSIEHDEGAEQGLLWGGCTVGEGAASSPPAGTSKM</sequence>
<proteinExistence type="predicted"/>
<accession>A0A4S2N4Q3</accession>
<name>A0A4S2N4Q3_9PEZI</name>
<evidence type="ECO:0000313" key="1">
    <source>
        <dbReference type="EMBL" id="TGZ84086.1"/>
    </source>
</evidence>
<evidence type="ECO:0000313" key="2">
    <source>
        <dbReference type="Proteomes" id="UP000298138"/>
    </source>
</evidence>
<dbReference type="InParanoid" id="A0A4S2N4Q3"/>
<dbReference type="EMBL" id="ML220113">
    <property type="protein sequence ID" value="TGZ84086.1"/>
    <property type="molecule type" value="Genomic_DNA"/>
</dbReference>
<keyword evidence="2" id="KW-1185">Reference proteome</keyword>
<dbReference type="AlphaFoldDB" id="A0A4S2N4Q3"/>
<dbReference type="OrthoDB" id="5413281at2759"/>
<protein>
    <recommendedName>
        <fullName evidence="3">SWIM-type domain-containing protein</fullName>
    </recommendedName>
</protein>
<evidence type="ECO:0008006" key="3">
    <source>
        <dbReference type="Google" id="ProtNLM"/>
    </source>
</evidence>
<gene>
    <name evidence="1" type="ORF">EX30DRAFT_362040</name>
</gene>
<reference evidence="1 2" key="1">
    <citation type="submission" date="2019-04" db="EMBL/GenBank/DDBJ databases">
        <title>Comparative genomics and transcriptomics to analyze fruiting body development in filamentous ascomycetes.</title>
        <authorList>
            <consortium name="DOE Joint Genome Institute"/>
            <person name="Lutkenhaus R."/>
            <person name="Traeger S."/>
            <person name="Breuer J."/>
            <person name="Kuo A."/>
            <person name="Lipzen A."/>
            <person name="Pangilinan J."/>
            <person name="Dilworth D."/>
            <person name="Sandor L."/>
            <person name="Poggeler S."/>
            <person name="Barry K."/>
            <person name="Grigoriev I.V."/>
            <person name="Nowrousian M."/>
        </authorList>
    </citation>
    <scope>NUCLEOTIDE SEQUENCE [LARGE SCALE GENOMIC DNA]</scope>
    <source>
        <strain evidence="1 2">CBS 389.68</strain>
    </source>
</reference>
<dbReference type="Proteomes" id="UP000298138">
    <property type="component" value="Unassembled WGS sequence"/>
</dbReference>
<dbReference type="STRING" id="341454.A0A4S2N4Q3"/>
<organism evidence="1 2">
    <name type="scientific">Ascodesmis nigricans</name>
    <dbReference type="NCBI Taxonomy" id="341454"/>
    <lineage>
        <taxon>Eukaryota</taxon>
        <taxon>Fungi</taxon>
        <taxon>Dikarya</taxon>
        <taxon>Ascomycota</taxon>
        <taxon>Pezizomycotina</taxon>
        <taxon>Pezizomycetes</taxon>
        <taxon>Pezizales</taxon>
        <taxon>Ascodesmidaceae</taxon>
        <taxon>Ascodesmis</taxon>
    </lineage>
</organism>